<comment type="caution">
    <text evidence="3">The sequence shown here is derived from an EMBL/GenBank/DDBJ whole genome shotgun (WGS) entry which is preliminary data.</text>
</comment>
<dbReference type="Proteomes" id="UP001320159">
    <property type="component" value="Unassembled WGS sequence"/>
</dbReference>
<sequence length="460" mass="50823">MIFERIKSEGLAHNSYFISSGNEAAVIDPRRDIDIYTDIARRNCTSIKYIFETHRNEDYVIGSTELKAVTGAAICHGKGLDFKYGDISVKEGDTFEVGSLMFRSLETPGHTPESITYVLYEKSAPNYPFMAFTGDVLFIGSVGRTDLWKDKETASGILYDSIMNKVLPLGDSVIVCPAHGAGSVCGPGISSREQSTVGYEKATNPYLKLSREEFVAKKVAEPLDVPYYFKRMEAYNKDGPPVTGGPPACAPMGPEEFKSLSSEGIIIDTRMPHDYAAHIAGSYNIWLKGMALFPGWIVDHVKPIYLVTGRDDDVFEAVKYLYRIGLENVKGYLCGGFTEWVEKGYDIEYVGLLSVDSLAVMLGKGDVGLLDVRSDIEWNTGHIREARHIFVGELESRIGEVPKEKPIACLCSTGRRASLGSSILKRSGIGSVYTVLGSMKAWMNKDYPVVNEKLMERKGK</sequence>
<protein>
    <submittedName>
        <fullName evidence="3">MBL fold metallo-hydrolase</fullName>
    </submittedName>
</protein>
<dbReference type="RefSeq" id="WP_230741982.1">
    <property type="nucleotide sequence ID" value="NZ_PGCK01000007.1"/>
</dbReference>
<organism evidence="3 4">
    <name type="scientific">Methanooceanicella nereidis</name>
    <dbReference type="NCBI Taxonomy" id="2052831"/>
    <lineage>
        <taxon>Archaea</taxon>
        <taxon>Methanobacteriati</taxon>
        <taxon>Methanobacteriota</taxon>
        <taxon>Stenosarchaea group</taxon>
        <taxon>Methanomicrobia</taxon>
        <taxon>Methanocellales</taxon>
        <taxon>Methanocellaceae</taxon>
        <taxon>Methanooceanicella</taxon>
    </lineage>
</organism>
<dbReference type="CDD" id="cd07724">
    <property type="entry name" value="POD-like_MBL-fold"/>
    <property type="match status" value="1"/>
</dbReference>
<dbReference type="SMART" id="SM00450">
    <property type="entry name" value="RHOD"/>
    <property type="match status" value="2"/>
</dbReference>
<dbReference type="EMBL" id="PGCK01000007">
    <property type="protein sequence ID" value="MCD1295132.1"/>
    <property type="molecule type" value="Genomic_DNA"/>
</dbReference>
<dbReference type="SUPFAM" id="SSF52821">
    <property type="entry name" value="Rhodanese/Cell cycle control phosphatase"/>
    <property type="match status" value="2"/>
</dbReference>
<feature type="domain" description="Rhodanese" evidence="2">
    <location>
        <begin position="260"/>
        <end position="349"/>
    </location>
</feature>
<proteinExistence type="predicted"/>
<dbReference type="Pfam" id="PF00581">
    <property type="entry name" value="Rhodanese"/>
    <property type="match status" value="2"/>
</dbReference>
<dbReference type="SUPFAM" id="SSF56281">
    <property type="entry name" value="Metallo-hydrolase/oxidoreductase"/>
    <property type="match status" value="1"/>
</dbReference>
<dbReference type="Gene3D" id="3.60.15.10">
    <property type="entry name" value="Ribonuclease Z/Hydroxyacylglutathione hydrolase-like"/>
    <property type="match status" value="1"/>
</dbReference>
<keyword evidence="1" id="KW-0479">Metal-binding</keyword>
<dbReference type="Pfam" id="PF00753">
    <property type="entry name" value="Lactamase_B"/>
    <property type="match status" value="1"/>
</dbReference>
<feature type="domain" description="Rhodanese" evidence="2">
    <location>
        <begin position="363"/>
        <end position="451"/>
    </location>
</feature>
<dbReference type="PROSITE" id="PS50206">
    <property type="entry name" value="RHODANESE_3"/>
    <property type="match status" value="2"/>
</dbReference>
<accession>A0AAP2RDJ8</accession>
<dbReference type="PANTHER" id="PTHR43084:SF1">
    <property type="entry name" value="PERSULFIDE DIOXYGENASE ETHE1, MITOCHONDRIAL"/>
    <property type="match status" value="1"/>
</dbReference>
<dbReference type="InterPro" id="IPR001763">
    <property type="entry name" value="Rhodanese-like_dom"/>
</dbReference>
<dbReference type="InterPro" id="IPR036866">
    <property type="entry name" value="RibonucZ/Hydroxyglut_hydro"/>
</dbReference>
<dbReference type="InterPro" id="IPR036873">
    <property type="entry name" value="Rhodanese-like_dom_sf"/>
</dbReference>
<dbReference type="GO" id="GO:0070813">
    <property type="term" value="P:hydrogen sulfide metabolic process"/>
    <property type="evidence" value="ECO:0007669"/>
    <property type="project" value="TreeGrafter"/>
</dbReference>
<dbReference type="GO" id="GO:0006749">
    <property type="term" value="P:glutathione metabolic process"/>
    <property type="evidence" value="ECO:0007669"/>
    <property type="project" value="InterPro"/>
</dbReference>
<evidence type="ECO:0000259" key="2">
    <source>
        <dbReference type="PROSITE" id="PS50206"/>
    </source>
</evidence>
<evidence type="ECO:0000313" key="3">
    <source>
        <dbReference type="EMBL" id="MCD1295132.1"/>
    </source>
</evidence>
<dbReference type="InterPro" id="IPR001279">
    <property type="entry name" value="Metallo-B-lactamas"/>
</dbReference>
<dbReference type="InterPro" id="IPR051682">
    <property type="entry name" value="Mito_Persulfide_Diox"/>
</dbReference>
<name>A0AAP2RDJ8_9EURY</name>
<dbReference type="InterPro" id="IPR044528">
    <property type="entry name" value="POD-like_MBL-fold"/>
</dbReference>
<keyword evidence="4" id="KW-1185">Reference proteome</keyword>
<reference evidence="3 4" key="1">
    <citation type="submission" date="2017-11" db="EMBL/GenBank/DDBJ databases">
        <title>Isolation and Characterization of Family Methanocellaceae Species from Potential Methane Hydrate Area Offshore Southwestern Taiwan.</title>
        <authorList>
            <person name="Zhang W.-L."/>
            <person name="Chen W.-C."/>
            <person name="Lai M.-C."/>
            <person name="Chen S.-C."/>
        </authorList>
    </citation>
    <scope>NUCLEOTIDE SEQUENCE [LARGE SCALE GENOMIC DNA]</scope>
    <source>
        <strain evidence="3 4">CWC-04</strain>
    </source>
</reference>
<dbReference type="PANTHER" id="PTHR43084">
    <property type="entry name" value="PERSULFIDE DIOXYGENASE ETHE1"/>
    <property type="match status" value="1"/>
</dbReference>
<evidence type="ECO:0000313" key="4">
    <source>
        <dbReference type="Proteomes" id="UP001320159"/>
    </source>
</evidence>
<dbReference type="SMART" id="SM00849">
    <property type="entry name" value="Lactamase_B"/>
    <property type="match status" value="1"/>
</dbReference>
<dbReference type="CDD" id="cd00158">
    <property type="entry name" value="RHOD"/>
    <property type="match status" value="2"/>
</dbReference>
<dbReference type="GO" id="GO:0046872">
    <property type="term" value="F:metal ion binding"/>
    <property type="evidence" value="ECO:0007669"/>
    <property type="project" value="UniProtKB-KW"/>
</dbReference>
<dbReference type="Gene3D" id="3.40.250.10">
    <property type="entry name" value="Rhodanese-like domain"/>
    <property type="match status" value="2"/>
</dbReference>
<evidence type="ECO:0000256" key="1">
    <source>
        <dbReference type="ARBA" id="ARBA00022723"/>
    </source>
</evidence>
<gene>
    <name evidence="3" type="ORF">CUJ83_08990</name>
</gene>
<dbReference type="AlphaFoldDB" id="A0AAP2RDJ8"/>
<dbReference type="GO" id="GO:0050313">
    <property type="term" value="F:sulfur dioxygenase activity"/>
    <property type="evidence" value="ECO:0007669"/>
    <property type="project" value="InterPro"/>
</dbReference>